<dbReference type="EMBL" id="JAVLAM010000002">
    <property type="protein sequence ID" value="MDT7015191.1"/>
    <property type="molecule type" value="Genomic_DNA"/>
</dbReference>
<evidence type="ECO:0000256" key="1">
    <source>
        <dbReference type="ARBA" id="ARBA00022679"/>
    </source>
</evidence>
<dbReference type="InterPro" id="IPR005835">
    <property type="entry name" value="NTP_transferase_dom"/>
</dbReference>
<gene>
    <name evidence="4" type="ORF">RI532_12440</name>
</gene>
<evidence type="ECO:0000313" key="5">
    <source>
        <dbReference type="Proteomes" id="UP001254075"/>
    </source>
</evidence>
<accession>A0AAW8WA41</accession>
<protein>
    <submittedName>
        <fullName evidence="4">NTP transferase domain-containing protein</fullName>
    </submittedName>
</protein>
<dbReference type="PANTHER" id="PTHR43584:SF5">
    <property type="entry name" value="PROTEIN LICC"/>
    <property type="match status" value="1"/>
</dbReference>
<evidence type="ECO:0000313" key="4">
    <source>
        <dbReference type="EMBL" id="MDT7015191.1"/>
    </source>
</evidence>
<sequence>MKKWEIKMNIAKRAIVMAAGKGTRMRPLTYQTPKPLIKVNGKPMIETIIEALHDSQIFEIYVVVGYLKEKFAYLETKYRALTLVENPFFDKYNNISSLYVVREHLADSIIVDGDQIVSNAQVVAPKFNASGYATIWTENAVNEWMLKLDGNRILGCIRDEVLTGWRLYSISRWSKKDALTLRKYVEFEFETQKNRQIYWDDVPIFLHPDEFELEVTKISPDDVQEIDSVDQLADVDQHYRDLLSGDSANE</sequence>
<dbReference type="InterPro" id="IPR029044">
    <property type="entry name" value="Nucleotide-diphossugar_trans"/>
</dbReference>
<comment type="caution">
    <text evidence="4">The sequence shown here is derived from an EMBL/GenBank/DDBJ whole genome shotgun (WGS) entry which is preliminary data.</text>
</comment>
<dbReference type="CDD" id="cd02523">
    <property type="entry name" value="PC_cytidylyltransferase"/>
    <property type="match status" value="1"/>
</dbReference>
<dbReference type="Gene3D" id="3.90.550.10">
    <property type="entry name" value="Spore Coat Polysaccharide Biosynthesis Protein SpsA, Chain A"/>
    <property type="match status" value="1"/>
</dbReference>
<proteinExistence type="predicted"/>
<dbReference type="PANTHER" id="PTHR43584">
    <property type="entry name" value="NUCLEOTIDYL TRANSFERASE"/>
    <property type="match status" value="1"/>
</dbReference>
<evidence type="ECO:0000259" key="3">
    <source>
        <dbReference type="Pfam" id="PF00483"/>
    </source>
</evidence>
<dbReference type="SUPFAM" id="SSF53448">
    <property type="entry name" value="Nucleotide-diphospho-sugar transferases"/>
    <property type="match status" value="1"/>
</dbReference>
<evidence type="ECO:0000256" key="2">
    <source>
        <dbReference type="ARBA" id="ARBA00022695"/>
    </source>
</evidence>
<keyword evidence="1 4" id="KW-0808">Transferase</keyword>
<organism evidence="4 5">
    <name type="scientific">Levilactobacillus namurensis</name>
    <dbReference type="NCBI Taxonomy" id="380393"/>
    <lineage>
        <taxon>Bacteria</taxon>
        <taxon>Bacillati</taxon>
        <taxon>Bacillota</taxon>
        <taxon>Bacilli</taxon>
        <taxon>Lactobacillales</taxon>
        <taxon>Lactobacillaceae</taxon>
        <taxon>Levilactobacillus</taxon>
    </lineage>
</organism>
<dbReference type="GO" id="GO:0016779">
    <property type="term" value="F:nucleotidyltransferase activity"/>
    <property type="evidence" value="ECO:0007669"/>
    <property type="project" value="UniProtKB-KW"/>
</dbReference>
<feature type="domain" description="Nucleotidyl transferase" evidence="3">
    <location>
        <begin position="14"/>
        <end position="68"/>
    </location>
</feature>
<dbReference type="Proteomes" id="UP001254075">
    <property type="component" value="Unassembled WGS sequence"/>
</dbReference>
<dbReference type="Pfam" id="PF00483">
    <property type="entry name" value="NTP_transferase"/>
    <property type="match status" value="1"/>
</dbReference>
<dbReference type="InterPro" id="IPR050065">
    <property type="entry name" value="GlmU-like"/>
</dbReference>
<reference evidence="4" key="1">
    <citation type="submission" date="2023-08" db="EMBL/GenBank/DDBJ databases">
        <authorList>
            <person name="Page C.A."/>
            <person name="Perez-Diaz I.M."/>
        </authorList>
    </citation>
    <scope>NUCLEOTIDE SEQUENCE</scope>
    <source>
        <strain evidence="4">3.8.38</strain>
    </source>
</reference>
<keyword evidence="2" id="KW-0548">Nucleotidyltransferase</keyword>
<name>A0AAW8WA41_9LACO</name>
<dbReference type="AlphaFoldDB" id="A0AAW8WA41"/>